<dbReference type="InterPro" id="IPR005090">
    <property type="entry name" value="RepC_N"/>
</dbReference>
<name>A0ABP9VV35_9BACT</name>
<organism evidence="2 3">
    <name type="scientific">Novipirellula caenicola</name>
    <dbReference type="NCBI Taxonomy" id="1536901"/>
    <lineage>
        <taxon>Bacteria</taxon>
        <taxon>Pseudomonadati</taxon>
        <taxon>Planctomycetota</taxon>
        <taxon>Planctomycetia</taxon>
        <taxon>Pirellulales</taxon>
        <taxon>Pirellulaceae</taxon>
        <taxon>Novipirellula</taxon>
    </lineage>
</organism>
<dbReference type="Proteomes" id="UP001416858">
    <property type="component" value="Unassembled WGS sequence"/>
</dbReference>
<accession>A0ABP9VV35</accession>
<feature type="domain" description="Plasmid replication protein C N-terminal" evidence="1">
    <location>
        <begin position="36"/>
        <end position="104"/>
    </location>
</feature>
<proteinExistence type="predicted"/>
<gene>
    <name evidence="2" type="ORF">Rcae01_02839</name>
</gene>
<sequence>MEEHYSTTTEYSHCRAGRIASYRHRDRYELFCEFVGIEQGVNRYELLLLVKKLGKGGGFTPRMIQLLDHYMAFTQAQDWQEGSRPIVYQSLSRTALELGVSERQI</sequence>
<protein>
    <recommendedName>
        <fullName evidence="1">Plasmid replication protein C N-terminal domain-containing protein</fullName>
    </recommendedName>
</protein>
<evidence type="ECO:0000313" key="2">
    <source>
        <dbReference type="EMBL" id="GAA5507383.1"/>
    </source>
</evidence>
<evidence type="ECO:0000259" key="1">
    <source>
        <dbReference type="Pfam" id="PF03428"/>
    </source>
</evidence>
<evidence type="ECO:0000313" key="3">
    <source>
        <dbReference type="Proteomes" id="UP001416858"/>
    </source>
</evidence>
<reference evidence="2 3" key="1">
    <citation type="submission" date="2024-02" db="EMBL/GenBank/DDBJ databases">
        <title>Rhodopirellula caenicola NBRC 110016.</title>
        <authorList>
            <person name="Ichikawa N."/>
            <person name="Katano-Makiyama Y."/>
            <person name="Hidaka K."/>
        </authorList>
    </citation>
    <scope>NUCLEOTIDE SEQUENCE [LARGE SCALE GENOMIC DNA]</scope>
    <source>
        <strain evidence="2 3">NBRC 110016</strain>
    </source>
</reference>
<dbReference type="Pfam" id="PF03428">
    <property type="entry name" value="RP-C"/>
    <property type="match status" value="1"/>
</dbReference>
<comment type="caution">
    <text evidence="2">The sequence shown here is derived from an EMBL/GenBank/DDBJ whole genome shotgun (WGS) entry which is preliminary data.</text>
</comment>
<keyword evidence="3" id="KW-1185">Reference proteome</keyword>
<dbReference type="EMBL" id="BAABRO010000005">
    <property type="protein sequence ID" value="GAA5507383.1"/>
    <property type="molecule type" value="Genomic_DNA"/>
</dbReference>